<dbReference type="EMBL" id="JAGGNH010000008">
    <property type="protein sequence ID" value="KAJ0966251.1"/>
    <property type="molecule type" value="Genomic_DNA"/>
</dbReference>
<dbReference type="PANTHER" id="PTHR11260:SF615">
    <property type="entry name" value="GLUTATHIONE S-TRANSFERASE U17"/>
    <property type="match status" value="1"/>
</dbReference>
<dbReference type="Pfam" id="PF00043">
    <property type="entry name" value="GST_C"/>
    <property type="match status" value="1"/>
</dbReference>
<dbReference type="InterPro" id="IPR045074">
    <property type="entry name" value="GST_C_Tau"/>
</dbReference>
<dbReference type="InterPro" id="IPR004045">
    <property type="entry name" value="Glutathione_S-Trfase_N"/>
</dbReference>
<dbReference type="Gene3D" id="3.40.30.10">
    <property type="entry name" value="Glutaredoxin"/>
    <property type="match status" value="1"/>
</dbReference>
<dbReference type="EC" id="2.5.1.18" evidence="1"/>
<dbReference type="PANTHER" id="PTHR11260">
    <property type="entry name" value="GLUTATHIONE S-TRANSFERASE, GST, SUPERFAMILY, GST DOMAIN CONTAINING"/>
    <property type="match status" value="1"/>
</dbReference>
<dbReference type="FunFam" id="1.20.1050.10:FF:000016">
    <property type="entry name" value="Glutathione S-transferase U9"/>
    <property type="match status" value="1"/>
</dbReference>
<evidence type="ECO:0000256" key="2">
    <source>
        <dbReference type="ARBA" id="ARBA00022679"/>
    </source>
</evidence>
<feature type="domain" description="GST C-terminal" evidence="6">
    <location>
        <begin position="94"/>
        <end position="225"/>
    </location>
</feature>
<dbReference type="SFLD" id="SFLDS00019">
    <property type="entry name" value="Glutathione_Transferase_(cytos"/>
    <property type="match status" value="1"/>
</dbReference>
<dbReference type="InterPro" id="IPR036282">
    <property type="entry name" value="Glutathione-S-Trfase_C_sf"/>
</dbReference>
<dbReference type="InterPro" id="IPR004046">
    <property type="entry name" value="GST_C"/>
</dbReference>
<dbReference type="InterPro" id="IPR040079">
    <property type="entry name" value="Glutathione_S-Trfase"/>
</dbReference>
<dbReference type="FunFam" id="3.40.30.10:FF:000044">
    <property type="entry name" value="Glutathione S-transferase GSTU6"/>
    <property type="match status" value="1"/>
</dbReference>
<evidence type="ECO:0000313" key="8">
    <source>
        <dbReference type="Proteomes" id="UP001085076"/>
    </source>
</evidence>
<comment type="similarity">
    <text evidence="3">Belongs to the GST superfamily. Tau family.</text>
</comment>
<dbReference type="CDD" id="cd03058">
    <property type="entry name" value="GST_N_Tau"/>
    <property type="match status" value="1"/>
</dbReference>
<dbReference type="GO" id="GO:0004364">
    <property type="term" value="F:glutathione transferase activity"/>
    <property type="evidence" value="ECO:0007669"/>
    <property type="project" value="UniProtKB-EC"/>
</dbReference>
<evidence type="ECO:0000259" key="5">
    <source>
        <dbReference type="PROSITE" id="PS50404"/>
    </source>
</evidence>
<dbReference type="AlphaFoldDB" id="A0A9D5C3W9"/>
<dbReference type="Pfam" id="PF02798">
    <property type="entry name" value="GST_N"/>
    <property type="match status" value="1"/>
</dbReference>
<dbReference type="OrthoDB" id="4951845at2759"/>
<reference evidence="7" key="1">
    <citation type="submission" date="2021-03" db="EMBL/GenBank/DDBJ databases">
        <authorList>
            <person name="Li Z."/>
            <person name="Yang C."/>
        </authorList>
    </citation>
    <scope>NUCLEOTIDE SEQUENCE</scope>
    <source>
        <strain evidence="7">Dzin_1.0</strain>
        <tissue evidence="7">Leaf</tissue>
    </source>
</reference>
<dbReference type="InterPro" id="IPR045073">
    <property type="entry name" value="Omega/Tau-like"/>
</dbReference>
<name>A0A9D5C3W9_9LILI</name>
<dbReference type="SUPFAM" id="SSF52833">
    <property type="entry name" value="Thioredoxin-like"/>
    <property type="match status" value="1"/>
</dbReference>
<reference evidence="7" key="2">
    <citation type="journal article" date="2022" name="Hortic Res">
        <title>The genome of Dioscorea zingiberensis sheds light on the biosynthesis, origin and evolution of the medicinally important diosgenin saponins.</title>
        <authorList>
            <person name="Li Y."/>
            <person name="Tan C."/>
            <person name="Li Z."/>
            <person name="Guo J."/>
            <person name="Li S."/>
            <person name="Chen X."/>
            <person name="Wang C."/>
            <person name="Dai X."/>
            <person name="Yang H."/>
            <person name="Song W."/>
            <person name="Hou L."/>
            <person name="Xu J."/>
            <person name="Tong Z."/>
            <person name="Xu A."/>
            <person name="Yuan X."/>
            <person name="Wang W."/>
            <person name="Yang Q."/>
            <person name="Chen L."/>
            <person name="Sun Z."/>
            <person name="Wang K."/>
            <person name="Pan B."/>
            <person name="Chen J."/>
            <person name="Bao Y."/>
            <person name="Liu F."/>
            <person name="Qi X."/>
            <person name="Gang D.R."/>
            <person name="Wen J."/>
            <person name="Li J."/>
        </authorList>
    </citation>
    <scope>NUCLEOTIDE SEQUENCE</scope>
    <source>
        <strain evidence="7">Dzin_1.0</strain>
    </source>
</reference>
<dbReference type="InterPro" id="IPR010987">
    <property type="entry name" value="Glutathione-S-Trfase_C-like"/>
</dbReference>
<dbReference type="GO" id="GO:0009407">
    <property type="term" value="P:toxin catabolic process"/>
    <property type="evidence" value="ECO:0007669"/>
    <property type="project" value="UniProtKB-ARBA"/>
</dbReference>
<evidence type="ECO:0000313" key="7">
    <source>
        <dbReference type="EMBL" id="KAJ0966251.1"/>
    </source>
</evidence>
<dbReference type="SUPFAM" id="SSF47616">
    <property type="entry name" value="GST C-terminal domain-like"/>
    <property type="match status" value="1"/>
</dbReference>
<protein>
    <recommendedName>
        <fullName evidence="1">glutathione transferase</fullName>
        <ecNumber evidence="1">2.5.1.18</ecNumber>
    </recommendedName>
</protein>
<organism evidence="7 8">
    <name type="scientific">Dioscorea zingiberensis</name>
    <dbReference type="NCBI Taxonomy" id="325984"/>
    <lineage>
        <taxon>Eukaryota</taxon>
        <taxon>Viridiplantae</taxon>
        <taxon>Streptophyta</taxon>
        <taxon>Embryophyta</taxon>
        <taxon>Tracheophyta</taxon>
        <taxon>Spermatophyta</taxon>
        <taxon>Magnoliopsida</taxon>
        <taxon>Liliopsida</taxon>
        <taxon>Dioscoreales</taxon>
        <taxon>Dioscoreaceae</taxon>
        <taxon>Dioscorea</taxon>
    </lineage>
</organism>
<dbReference type="Gene3D" id="1.20.1050.10">
    <property type="match status" value="1"/>
</dbReference>
<evidence type="ECO:0000256" key="4">
    <source>
        <dbReference type="ARBA" id="ARBA00047960"/>
    </source>
</evidence>
<dbReference type="PROSITE" id="PS50404">
    <property type="entry name" value="GST_NTER"/>
    <property type="match status" value="1"/>
</dbReference>
<feature type="domain" description="GST N-terminal" evidence="5">
    <location>
        <begin position="6"/>
        <end position="87"/>
    </location>
</feature>
<keyword evidence="8" id="KW-1185">Reference proteome</keyword>
<dbReference type="InterPro" id="IPR036249">
    <property type="entry name" value="Thioredoxin-like_sf"/>
</dbReference>
<dbReference type="PROSITE" id="PS50405">
    <property type="entry name" value="GST_CTER"/>
    <property type="match status" value="1"/>
</dbReference>
<comment type="caution">
    <text evidence="7">The sequence shown here is derived from an EMBL/GenBank/DDBJ whole genome shotgun (WGS) entry which is preliminary data.</text>
</comment>
<dbReference type="GO" id="GO:0005737">
    <property type="term" value="C:cytoplasm"/>
    <property type="evidence" value="ECO:0007669"/>
    <property type="project" value="TreeGrafter"/>
</dbReference>
<dbReference type="SFLD" id="SFLDG00358">
    <property type="entry name" value="Main_(cytGST)"/>
    <property type="match status" value="1"/>
</dbReference>
<dbReference type="CDD" id="cd03185">
    <property type="entry name" value="GST_C_Tau"/>
    <property type="match status" value="1"/>
</dbReference>
<accession>A0A9D5C3W9</accession>
<evidence type="ECO:0000259" key="6">
    <source>
        <dbReference type="PROSITE" id="PS50405"/>
    </source>
</evidence>
<keyword evidence="2" id="KW-0808">Transferase</keyword>
<gene>
    <name evidence="7" type="ORF">J5N97_027389</name>
</gene>
<dbReference type="Proteomes" id="UP001085076">
    <property type="component" value="Miscellaneous, Linkage group lg08"/>
</dbReference>
<dbReference type="GO" id="GO:0006749">
    <property type="term" value="P:glutathione metabolic process"/>
    <property type="evidence" value="ECO:0007669"/>
    <property type="project" value="InterPro"/>
</dbReference>
<comment type="catalytic activity">
    <reaction evidence="4">
        <text>RX + glutathione = an S-substituted glutathione + a halide anion + H(+)</text>
        <dbReference type="Rhea" id="RHEA:16437"/>
        <dbReference type="ChEBI" id="CHEBI:15378"/>
        <dbReference type="ChEBI" id="CHEBI:16042"/>
        <dbReference type="ChEBI" id="CHEBI:17792"/>
        <dbReference type="ChEBI" id="CHEBI:57925"/>
        <dbReference type="ChEBI" id="CHEBI:90779"/>
        <dbReference type="EC" id="2.5.1.18"/>
    </reaction>
</comment>
<evidence type="ECO:0000256" key="3">
    <source>
        <dbReference type="ARBA" id="ARBA00025743"/>
    </source>
</evidence>
<sequence length="238" mass="26884">MNTEKEKVTLLSTWPSPYAMRPAIALELKGVVYELLEEVPALPIKSELLLKSNPVYKKVPVLLHRGNSISESLIILEYIDEIWASSGPSLVPTDPFDRAMARFWAVYIDDKWFPALFGFMQVQTENAKQEVVEKILEQLLLLQEAFQSCSKGKGFFSGDKIGYLDIVFGSYMSWLKAIEILACTKFLDEEKTPLLKAWTESFLSDTVVKKVVPEIDKCVEYGKVVQAKFRASSASTDN</sequence>
<proteinExistence type="inferred from homology"/>
<dbReference type="SFLD" id="SFLDG01152">
    <property type="entry name" value="Main.3:_Omega-_and_Tau-like"/>
    <property type="match status" value="1"/>
</dbReference>
<evidence type="ECO:0000256" key="1">
    <source>
        <dbReference type="ARBA" id="ARBA00012452"/>
    </source>
</evidence>